<dbReference type="STRING" id="658196.A0A397T8U4"/>
<organism evidence="2 3">
    <name type="scientific">Glomus cerebriforme</name>
    <dbReference type="NCBI Taxonomy" id="658196"/>
    <lineage>
        <taxon>Eukaryota</taxon>
        <taxon>Fungi</taxon>
        <taxon>Fungi incertae sedis</taxon>
        <taxon>Mucoromycota</taxon>
        <taxon>Glomeromycotina</taxon>
        <taxon>Glomeromycetes</taxon>
        <taxon>Glomerales</taxon>
        <taxon>Glomeraceae</taxon>
        <taxon>Glomus</taxon>
    </lineage>
</organism>
<proteinExistence type="predicted"/>
<gene>
    <name evidence="2" type="ORF">C1645_735329</name>
</gene>
<dbReference type="OrthoDB" id="542013at2759"/>
<evidence type="ECO:0008006" key="4">
    <source>
        <dbReference type="Google" id="ProtNLM"/>
    </source>
</evidence>
<dbReference type="Proteomes" id="UP000265703">
    <property type="component" value="Unassembled WGS sequence"/>
</dbReference>
<keyword evidence="3" id="KW-1185">Reference proteome</keyword>
<dbReference type="InterPro" id="IPR036291">
    <property type="entry name" value="NAD(P)-bd_dom_sf"/>
</dbReference>
<dbReference type="GO" id="GO:0016491">
    <property type="term" value="F:oxidoreductase activity"/>
    <property type="evidence" value="ECO:0007669"/>
    <property type="project" value="UniProtKB-KW"/>
</dbReference>
<dbReference type="PANTHER" id="PTHR43157:SF31">
    <property type="entry name" value="PHOSPHATIDYLINOSITOL-GLYCAN BIOSYNTHESIS CLASS F PROTEIN"/>
    <property type="match status" value="1"/>
</dbReference>
<dbReference type="PANTHER" id="PTHR43157">
    <property type="entry name" value="PHOSPHATIDYLINOSITOL-GLYCAN BIOSYNTHESIS CLASS F PROTEIN-RELATED"/>
    <property type="match status" value="1"/>
</dbReference>
<reference evidence="2 3" key="1">
    <citation type="submission" date="2018-06" db="EMBL/GenBank/DDBJ databases">
        <title>Comparative genomics reveals the genomic features of Rhizophagus irregularis, R. cerebriforme, R. diaphanum and Gigaspora rosea, and their symbiotic lifestyle signature.</title>
        <authorList>
            <person name="Morin E."/>
            <person name="San Clemente H."/>
            <person name="Chen E.C.H."/>
            <person name="De La Providencia I."/>
            <person name="Hainaut M."/>
            <person name="Kuo A."/>
            <person name="Kohler A."/>
            <person name="Murat C."/>
            <person name="Tang N."/>
            <person name="Roy S."/>
            <person name="Loubradou J."/>
            <person name="Henrissat B."/>
            <person name="Grigoriev I.V."/>
            <person name="Corradi N."/>
            <person name="Roux C."/>
            <person name="Martin F.M."/>
        </authorList>
    </citation>
    <scope>NUCLEOTIDE SEQUENCE [LARGE SCALE GENOMIC DNA]</scope>
    <source>
        <strain evidence="2 3">DAOM 227022</strain>
    </source>
</reference>
<name>A0A397T8U4_9GLOM</name>
<evidence type="ECO:0000313" key="2">
    <source>
        <dbReference type="EMBL" id="RIA93749.1"/>
    </source>
</evidence>
<dbReference type="Gene3D" id="3.40.50.720">
    <property type="entry name" value="NAD(P)-binding Rossmann-like Domain"/>
    <property type="match status" value="1"/>
</dbReference>
<dbReference type="PRINTS" id="PR00081">
    <property type="entry name" value="GDHRDH"/>
</dbReference>
<dbReference type="AlphaFoldDB" id="A0A397T8U4"/>
<comment type="caution">
    <text evidence="2">The sequence shown here is derived from an EMBL/GenBank/DDBJ whole genome shotgun (WGS) entry which is preliminary data.</text>
</comment>
<protein>
    <recommendedName>
        <fullName evidence="4">NAD(P)-binding protein</fullName>
    </recommendedName>
</protein>
<evidence type="ECO:0000256" key="1">
    <source>
        <dbReference type="ARBA" id="ARBA00023002"/>
    </source>
</evidence>
<dbReference type="InterPro" id="IPR002347">
    <property type="entry name" value="SDR_fam"/>
</dbReference>
<evidence type="ECO:0000313" key="3">
    <source>
        <dbReference type="Proteomes" id="UP000265703"/>
    </source>
</evidence>
<dbReference type="Pfam" id="PF00106">
    <property type="entry name" value="adh_short"/>
    <property type="match status" value="1"/>
</dbReference>
<accession>A0A397T8U4</accession>
<dbReference type="EMBL" id="QKYT01000098">
    <property type="protein sequence ID" value="RIA93749.1"/>
    <property type="molecule type" value="Genomic_DNA"/>
</dbReference>
<keyword evidence="1" id="KW-0560">Oxidoreductase</keyword>
<dbReference type="SUPFAM" id="SSF51735">
    <property type="entry name" value="NAD(P)-binding Rossmann-fold domains"/>
    <property type="match status" value="1"/>
</dbReference>
<sequence>MGSKQSLFENPDLTGKVVIITGATTGVGKSLAAFIASYNPKKLILAVRNRAKGEATLDFISSRNGHHNNVEVWDMDLADLTSVKSFAEKFIKEVGELHLLFNNAGSAPIELMQPKNTKNNFEVTFQVNYLSQFLLTNLLLDTLKKSASPEFPCKIINTNSKEHRLGTIDFDNFHGHKSACHIYVNTKLMGVIFSNELNKRLRGTNVLSLAIYPGLIKSKVSHLYNKNRKFNKKLFHNLCMLFAKSPDYGALNILIPTFSKGVHHFGYNYYENCKEVKPNDKALNEALAKKLWDYSDILLKSKISYCPTYTSFSSSFRSLRSLKK</sequence>